<dbReference type="Gene3D" id="3.30.565.10">
    <property type="entry name" value="Histidine kinase-like ATPase, C-terminal domain"/>
    <property type="match status" value="1"/>
</dbReference>
<dbReference type="Gene3D" id="1.10.287.130">
    <property type="match status" value="1"/>
</dbReference>
<keyword evidence="7" id="KW-0808">Transferase</keyword>
<keyword evidence="8 16" id="KW-0812">Transmembrane</keyword>
<dbReference type="CDD" id="cd00082">
    <property type="entry name" value="HisKA"/>
    <property type="match status" value="1"/>
</dbReference>
<evidence type="ECO:0000256" key="9">
    <source>
        <dbReference type="ARBA" id="ARBA00022741"/>
    </source>
</evidence>
<evidence type="ECO:0000259" key="17">
    <source>
        <dbReference type="PROSITE" id="PS50109"/>
    </source>
</evidence>
<dbReference type="PROSITE" id="PS50885">
    <property type="entry name" value="HAMP"/>
    <property type="match status" value="1"/>
</dbReference>
<dbReference type="PANTHER" id="PTHR44936">
    <property type="entry name" value="SENSOR PROTEIN CREC"/>
    <property type="match status" value="1"/>
</dbReference>
<evidence type="ECO:0000256" key="10">
    <source>
        <dbReference type="ARBA" id="ARBA00022777"/>
    </source>
</evidence>
<feature type="transmembrane region" description="Helical" evidence="16">
    <location>
        <begin position="339"/>
        <end position="357"/>
    </location>
</feature>
<name>A0ABT6XCE7_9GAMM</name>
<dbReference type="SMART" id="SM00304">
    <property type="entry name" value="HAMP"/>
    <property type="match status" value="1"/>
</dbReference>
<keyword evidence="10 19" id="KW-0418">Kinase</keyword>
<dbReference type="EMBL" id="JASGBI010000001">
    <property type="protein sequence ID" value="MDI9237816.1"/>
    <property type="molecule type" value="Genomic_DNA"/>
</dbReference>
<dbReference type="InterPro" id="IPR003660">
    <property type="entry name" value="HAMP_dom"/>
</dbReference>
<dbReference type="InterPro" id="IPR050980">
    <property type="entry name" value="2C_sensor_his_kinase"/>
</dbReference>
<dbReference type="InterPro" id="IPR036097">
    <property type="entry name" value="HisK_dim/P_sf"/>
</dbReference>
<dbReference type="Pfam" id="PF00512">
    <property type="entry name" value="HisKA"/>
    <property type="match status" value="1"/>
</dbReference>
<feature type="transmembrane region" description="Helical" evidence="16">
    <location>
        <begin position="12"/>
        <end position="36"/>
    </location>
</feature>
<dbReference type="EC" id="2.7.13.3" evidence="3"/>
<evidence type="ECO:0000313" key="20">
    <source>
        <dbReference type="Proteomes" id="UP001321580"/>
    </source>
</evidence>
<evidence type="ECO:0000256" key="4">
    <source>
        <dbReference type="ARBA" id="ARBA00022475"/>
    </source>
</evidence>
<keyword evidence="20" id="KW-1185">Reference proteome</keyword>
<evidence type="ECO:0000256" key="6">
    <source>
        <dbReference type="ARBA" id="ARBA00022553"/>
    </source>
</evidence>
<dbReference type="InterPro" id="IPR005467">
    <property type="entry name" value="His_kinase_dom"/>
</dbReference>
<comment type="caution">
    <text evidence="19">The sequence shown here is derived from an EMBL/GenBank/DDBJ whole genome shotgun (WGS) entry which is preliminary data.</text>
</comment>
<keyword evidence="9" id="KW-0547">Nucleotide-binding</keyword>
<accession>A0ABT6XCE7</accession>
<dbReference type="InterPro" id="IPR003594">
    <property type="entry name" value="HATPase_dom"/>
</dbReference>
<comment type="subcellular location">
    <subcellularLocation>
        <location evidence="2">Cell inner membrane</location>
        <topology evidence="2">Multi-pass membrane protein</topology>
    </subcellularLocation>
</comment>
<gene>
    <name evidence="19" type="ORF">QLQ15_02680</name>
</gene>
<dbReference type="SUPFAM" id="SSF55874">
    <property type="entry name" value="ATPase domain of HSP90 chaperone/DNA topoisomerase II/histidine kinase"/>
    <property type="match status" value="1"/>
</dbReference>
<evidence type="ECO:0000256" key="5">
    <source>
        <dbReference type="ARBA" id="ARBA00022519"/>
    </source>
</evidence>
<dbReference type="SMART" id="SM00387">
    <property type="entry name" value="HATPase_c"/>
    <property type="match status" value="1"/>
</dbReference>
<evidence type="ECO:0000256" key="2">
    <source>
        <dbReference type="ARBA" id="ARBA00004429"/>
    </source>
</evidence>
<keyword evidence="5" id="KW-0997">Cell inner membrane</keyword>
<evidence type="ECO:0000256" key="13">
    <source>
        <dbReference type="ARBA" id="ARBA00023012"/>
    </source>
</evidence>
<evidence type="ECO:0000256" key="12">
    <source>
        <dbReference type="ARBA" id="ARBA00022989"/>
    </source>
</evidence>
<feature type="compositionally biased region" description="Low complexity" evidence="15">
    <location>
        <begin position="202"/>
        <end position="218"/>
    </location>
</feature>
<reference evidence="19 20" key="1">
    <citation type="submission" date="2023-05" db="EMBL/GenBank/DDBJ databases">
        <title>Lysobacter sp. strain LF1 Genome sequencing and assembly.</title>
        <authorList>
            <person name="Jung Y."/>
        </authorList>
    </citation>
    <scope>NUCLEOTIDE SEQUENCE [LARGE SCALE GENOMIC DNA]</scope>
    <source>
        <strain evidence="19 20">LF1</strain>
    </source>
</reference>
<feature type="region of interest" description="Disordered" evidence="15">
    <location>
        <begin position="159"/>
        <end position="225"/>
    </location>
</feature>
<dbReference type="CDD" id="cd00075">
    <property type="entry name" value="HATPase"/>
    <property type="match status" value="1"/>
</dbReference>
<evidence type="ECO:0000256" key="14">
    <source>
        <dbReference type="ARBA" id="ARBA00023136"/>
    </source>
</evidence>
<evidence type="ECO:0000256" key="11">
    <source>
        <dbReference type="ARBA" id="ARBA00022840"/>
    </source>
</evidence>
<feature type="compositionally biased region" description="Basic and acidic residues" evidence="15">
    <location>
        <begin position="187"/>
        <end position="201"/>
    </location>
</feature>
<evidence type="ECO:0000256" key="16">
    <source>
        <dbReference type="SAM" id="Phobius"/>
    </source>
</evidence>
<dbReference type="PRINTS" id="PR00344">
    <property type="entry name" value="BCTRLSENSOR"/>
</dbReference>
<keyword evidence="14 16" id="KW-0472">Membrane</keyword>
<dbReference type="Proteomes" id="UP001321580">
    <property type="component" value="Unassembled WGS sequence"/>
</dbReference>
<keyword evidence="11" id="KW-0067">ATP-binding</keyword>
<feature type="domain" description="Histidine kinase" evidence="17">
    <location>
        <begin position="419"/>
        <end position="617"/>
    </location>
</feature>
<dbReference type="InterPro" id="IPR003661">
    <property type="entry name" value="HisK_dim/P_dom"/>
</dbReference>
<keyword evidence="12 16" id="KW-1133">Transmembrane helix</keyword>
<dbReference type="GO" id="GO:0016301">
    <property type="term" value="F:kinase activity"/>
    <property type="evidence" value="ECO:0007669"/>
    <property type="project" value="UniProtKB-KW"/>
</dbReference>
<sequence length="631" mass="67718">MSSAGIRGWPIFARTFLLLLGALAVAYAVGIVPLVLRKPTPAVRLSEVVALLSTRMPSNNPLLRVSEIAQPPPPDAGYSSPPPLRELLAQWMDVPEDRVRFYVAGPGMLPPLRRMEGSLAPGPLAMDTLDFFIPSAMAQAGPPGGAMGGQGPVFTQRREGPGGMQRTPMPRYREPLRNGTSWASQRANERREAKRAKDASDRTAAPAEAPVTAAVEEPWPTRPPPDPSTAYLRQYLPPYARIAPTGTGAPTTAVAAAAPQPVAATPTPPRRVATVVAPDRGDDAAVHVGTPESLGATPQEPRWRADSTLPFAFVAAVRQADGRWRVVERVRTGAGIGEMALMVVLGLAALLPLAWWFSRALAGPIRRFAVAADHMGQDADAPPVPLEGPAEIVRAAASFNAMQARINRLVRERTQMVAAIAHDLRTPLARLSFRLDQLPPDAREKASADIAEMSQMIEAALDFIREQHRSGLRERLDLRLLVESVSDELADVGHDVICVAGSPAPLQGDPLALRRMVGNLVDNALKYGQRARLQLREDGDDYVVQIDDDGPGVDPARSEQLFMPFVRGETSRNRETGGIGLGLATARSIALAHGGDIRLDNRPGGGLRVSVALPRAIPSQRPSPRVRLAGM</sequence>
<feature type="domain" description="HAMP" evidence="18">
    <location>
        <begin position="359"/>
        <end position="411"/>
    </location>
</feature>
<dbReference type="InterPro" id="IPR036890">
    <property type="entry name" value="HATPase_C_sf"/>
</dbReference>
<keyword evidence="6" id="KW-0597">Phosphoprotein</keyword>
<dbReference type="Pfam" id="PF00672">
    <property type="entry name" value="HAMP"/>
    <property type="match status" value="1"/>
</dbReference>
<comment type="catalytic activity">
    <reaction evidence="1">
        <text>ATP + protein L-histidine = ADP + protein N-phospho-L-histidine.</text>
        <dbReference type="EC" id="2.7.13.3"/>
    </reaction>
</comment>
<proteinExistence type="predicted"/>
<evidence type="ECO:0000313" key="19">
    <source>
        <dbReference type="EMBL" id="MDI9237816.1"/>
    </source>
</evidence>
<dbReference type="PROSITE" id="PS50109">
    <property type="entry name" value="HIS_KIN"/>
    <property type="match status" value="1"/>
</dbReference>
<evidence type="ECO:0000256" key="3">
    <source>
        <dbReference type="ARBA" id="ARBA00012438"/>
    </source>
</evidence>
<dbReference type="Pfam" id="PF02518">
    <property type="entry name" value="HATPase_c"/>
    <property type="match status" value="1"/>
</dbReference>
<dbReference type="PANTHER" id="PTHR44936:SF5">
    <property type="entry name" value="SENSOR HISTIDINE KINASE ENVZ"/>
    <property type="match status" value="1"/>
</dbReference>
<evidence type="ECO:0000256" key="1">
    <source>
        <dbReference type="ARBA" id="ARBA00000085"/>
    </source>
</evidence>
<keyword evidence="4" id="KW-1003">Cell membrane</keyword>
<dbReference type="CDD" id="cd06225">
    <property type="entry name" value="HAMP"/>
    <property type="match status" value="1"/>
</dbReference>
<organism evidence="19 20">
    <name type="scientific">Lysobacter stagni</name>
    <dbReference type="NCBI Taxonomy" id="3045172"/>
    <lineage>
        <taxon>Bacteria</taxon>
        <taxon>Pseudomonadati</taxon>
        <taxon>Pseudomonadota</taxon>
        <taxon>Gammaproteobacteria</taxon>
        <taxon>Lysobacterales</taxon>
        <taxon>Lysobacteraceae</taxon>
        <taxon>Lysobacter</taxon>
    </lineage>
</organism>
<dbReference type="RefSeq" id="WP_283211319.1">
    <property type="nucleotide sequence ID" value="NZ_JASGBI010000001.1"/>
</dbReference>
<evidence type="ECO:0000256" key="15">
    <source>
        <dbReference type="SAM" id="MobiDB-lite"/>
    </source>
</evidence>
<protein>
    <recommendedName>
        <fullName evidence="3">histidine kinase</fullName>
        <ecNumber evidence="3">2.7.13.3</ecNumber>
    </recommendedName>
</protein>
<keyword evidence="13" id="KW-0902">Two-component regulatory system</keyword>
<dbReference type="InterPro" id="IPR004358">
    <property type="entry name" value="Sig_transdc_His_kin-like_C"/>
</dbReference>
<evidence type="ECO:0000256" key="7">
    <source>
        <dbReference type="ARBA" id="ARBA00022679"/>
    </source>
</evidence>
<dbReference type="SMART" id="SM00388">
    <property type="entry name" value="HisKA"/>
    <property type="match status" value="1"/>
</dbReference>
<dbReference type="SUPFAM" id="SSF47384">
    <property type="entry name" value="Homodimeric domain of signal transducing histidine kinase"/>
    <property type="match status" value="1"/>
</dbReference>
<evidence type="ECO:0000259" key="18">
    <source>
        <dbReference type="PROSITE" id="PS50885"/>
    </source>
</evidence>
<evidence type="ECO:0000256" key="8">
    <source>
        <dbReference type="ARBA" id="ARBA00022692"/>
    </source>
</evidence>